<dbReference type="EMBL" id="MF403008">
    <property type="protein sequence ID" value="AUZ95033.1"/>
    <property type="molecule type" value="Genomic_DNA"/>
</dbReference>
<protein>
    <recommendedName>
        <fullName evidence="3">WW domain-containing protein</fullName>
    </recommendedName>
</protein>
<dbReference type="GeneID" id="40088257"/>
<dbReference type="KEGG" id="vg:40088257"/>
<keyword evidence="2" id="KW-1185">Reference proteome</keyword>
<accession>A0A2L0UZS4</accession>
<reference evidence="1 2" key="1">
    <citation type="submission" date="2017-06" db="EMBL/GenBank/DDBJ databases">
        <authorList>
            <person name="Kim H.J."/>
            <person name="Triplett B.A."/>
        </authorList>
    </citation>
    <scope>NUCLEOTIDE SEQUENCE [LARGE SCALE GENOMIC DNA]</scope>
</reference>
<dbReference type="RefSeq" id="YP_009611919.1">
    <property type="nucleotide sequence ID" value="NC_042013.1"/>
</dbReference>
<name>A0A2L0UZS4_9CAUD</name>
<organism evidence="1 2">
    <name type="scientific">Agrobacterium phage Atu_ph07</name>
    <dbReference type="NCBI Taxonomy" id="2024264"/>
    <lineage>
        <taxon>Viruses</taxon>
        <taxon>Duplodnaviria</taxon>
        <taxon>Heunggongvirae</taxon>
        <taxon>Uroviricota</taxon>
        <taxon>Caudoviricetes</taxon>
        <taxon>Polybotosvirus</taxon>
        <taxon>Polybotosvirus Atuph07</taxon>
    </lineage>
</organism>
<evidence type="ECO:0008006" key="3">
    <source>
        <dbReference type="Google" id="ProtNLM"/>
    </source>
</evidence>
<proteinExistence type="predicted"/>
<sequence>MTDLAPKINSVEDYRAWVSKWKRNYKKISQNIRSEKLKYKELQRTNTNPDSTSLNLSRAMGRKMMMLLDEAKLQLSNRFTIENEITEHFQTFPLTIDNARNIEFHFNKKHLQYPDVVPMWILKAKGSTYYLNHIDCSTPWTTRERPEHQSTKGSIRIKKGTIEIDKNGNAVIK</sequence>
<evidence type="ECO:0000313" key="1">
    <source>
        <dbReference type="EMBL" id="AUZ95033.1"/>
    </source>
</evidence>
<evidence type="ECO:0000313" key="2">
    <source>
        <dbReference type="Proteomes" id="UP000223025"/>
    </source>
</evidence>
<dbReference type="Proteomes" id="UP000223025">
    <property type="component" value="Segment"/>
</dbReference>